<dbReference type="Gene3D" id="3.30.1380.10">
    <property type="match status" value="1"/>
</dbReference>
<evidence type="ECO:0000313" key="1">
    <source>
        <dbReference type="EMBL" id="MDD7912918.1"/>
    </source>
</evidence>
<organism evidence="1 2">
    <name type="scientific">Polaribacter ponticola</name>
    <dbReference type="NCBI Taxonomy" id="2978475"/>
    <lineage>
        <taxon>Bacteria</taxon>
        <taxon>Pseudomonadati</taxon>
        <taxon>Bacteroidota</taxon>
        <taxon>Flavobacteriia</taxon>
        <taxon>Flavobacteriales</taxon>
        <taxon>Flavobacteriaceae</taxon>
    </lineage>
</organism>
<name>A0ABT5S466_9FLAO</name>
<dbReference type="Proteomes" id="UP001151478">
    <property type="component" value="Unassembled WGS sequence"/>
</dbReference>
<gene>
    <name evidence="1" type="ORF">N5A56_000050</name>
</gene>
<reference evidence="1" key="1">
    <citation type="submission" date="2023-02" db="EMBL/GenBank/DDBJ databases">
        <title>Polaribacter ponticola sp. nov., isolated from seawater.</title>
        <authorList>
            <person name="Baek J.H."/>
            <person name="Kim J.M."/>
            <person name="Choi D.G."/>
            <person name="Jeon C.O."/>
        </authorList>
    </citation>
    <scope>NUCLEOTIDE SEQUENCE</scope>
    <source>
        <strain evidence="1">MSW5</strain>
    </source>
</reference>
<sequence>MGYTFGKNSAKKLSTCHSDLQKIMSLAISISKVDFGISEGHRSKSRQHQLFVEGKSKIDGYSKMGKHNYKPSLAVDIYGYHPDLTTRRKLAYDRVTLSYIAGLIDACAKELYQKGEITHLIRWGANWDSDGIIDYDQSFDDFPHFELIKP</sequence>
<proteinExistence type="predicted"/>
<evidence type="ECO:0008006" key="3">
    <source>
        <dbReference type="Google" id="ProtNLM"/>
    </source>
</evidence>
<dbReference type="EMBL" id="JAOSLC020000001">
    <property type="protein sequence ID" value="MDD7912918.1"/>
    <property type="molecule type" value="Genomic_DNA"/>
</dbReference>
<accession>A0ABT5S466</accession>
<keyword evidence="2" id="KW-1185">Reference proteome</keyword>
<evidence type="ECO:0000313" key="2">
    <source>
        <dbReference type="Proteomes" id="UP001151478"/>
    </source>
</evidence>
<dbReference type="SUPFAM" id="SSF55166">
    <property type="entry name" value="Hedgehog/DD-peptidase"/>
    <property type="match status" value="1"/>
</dbReference>
<comment type="caution">
    <text evidence="1">The sequence shown here is derived from an EMBL/GenBank/DDBJ whole genome shotgun (WGS) entry which is preliminary data.</text>
</comment>
<protein>
    <recommendedName>
        <fullName evidence="3">Peptidase</fullName>
    </recommendedName>
</protein>
<dbReference type="InterPro" id="IPR009045">
    <property type="entry name" value="Zn_M74/Hedgehog-like"/>
</dbReference>
<dbReference type="RefSeq" id="WP_265726957.1">
    <property type="nucleotide sequence ID" value="NZ_JAOSLC020000001.1"/>
</dbReference>